<dbReference type="InterPro" id="IPR008979">
    <property type="entry name" value="Galactose-bd-like_sf"/>
</dbReference>
<evidence type="ECO:0000256" key="3">
    <source>
        <dbReference type="ARBA" id="ARBA00023295"/>
    </source>
</evidence>
<dbReference type="PANTHER" id="PTHR42812:SF15">
    <property type="entry name" value="HYDROLASE, PUTATIVE (AFU_ORTHOLOGUE AFUA_2G00930)-RELATED"/>
    <property type="match status" value="1"/>
</dbReference>
<dbReference type="Gene3D" id="3.40.50.1820">
    <property type="entry name" value="alpha/beta hydrolase"/>
    <property type="match status" value="1"/>
</dbReference>
<keyword evidence="6" id="KW-0732">Signal</keyword>
<dbReference type="CDD" id="cd09001">
    <property type="entry name" value="GH43_FsAxh1-like"/>
    <property type="match status" value="1"/>
</dbReference>
<feature type="site" description="Important for catalytic activity, responsible for pKa modulation of the active site Glu and correct orientation of both the proton donor and substrate" evidence="5">
    <location>
        <position position="163"/>
    </location>
</feature>
<evidence type="ECO:0000256" key="2">
    <source>
        <dbReference type="ARBA" id="ARBA00022801"/>
    </source>
</evidence>
<dbReference type="SUPFAM" id="SSF49785">
    <property type="entry name" value="Galactose-binding domain-like"/>
    <property type="match status" value="1"/>
</dbReference>
<dbReference type="InterPro" id="IPR013320">
    <property type="entry name" value="ConA-like_dom_sf"/>
</dbReference>
<feature type="domain" description="Dockerin" evidence="7">
    <location>
        <begin position="723"/>
        <end position="791"/>
    </location>
</feature>
<dbReference type="PANTHER" id="PTHR42812">
    <property type="entry name" value="BETA-XYLOSIDASE"/>
    <property type="match status" value="1"/>
</dbReference>
<dbReference type="Gene3D" id="2.60.120.200">
    <property type="match status" value="1"/>
</dbReference>
<dbReference type="CDD" id="cd14256">
    <property type="entry name" value="Dockerin_I"/>
    <property type="match status" value="1"/>
</dbReference>
<dbReference type="InterPro" id="IPR016134">
    <property type="entry name" value="Dockerin_dom"/>
</dbReference>
<dbReference type="Gene3D" id="1.10.1330.10">
    <property type="entry name" value="Dockerin domain"/>
    <property type="match status" value="1"/>
</dbReference>
<dbReference type="InterPro" id="IPR006710">
    <property type="entry name" value="Glyco_hydro_43"/>
</dbReference>
<comment type="similarity">
    <text evidence="1">Belongs to the glycosyl hydrolase 43 family.</text>
</comment>
<dbReference type="InterPro" id="IPR051795">
    <property type="entry name" value="Glycosyl_Hydrlase_43"/>
</dbReference>
<name>A0A315Y2W3_RUMFL</name>
<protein>
    <submittedName>
        <fullName evidence="8">Beta-xylosidase</fullName>
    </submittedName>
</protein>
<evidence type="ECO:0000256" key="4">
    <source>
        <dbReference type="PIRSR" id="PIRSR606710-1"/>
    </source>
</evidence>
<accession>A0A315Y2W3</accession>
<dbReference type="EMBL" id="QGDI01000003">
    <property type="protein sequence ID" value="PWJ13898.1"/>
    <property type="molecule type" value="Genomic_DNA"/>
</dbReference>
<dbReference type="AlphaFoldDB" id="A0A315Y2W3"/>
<feature type="signal peptide" evidence="6">
    <location>
        <begin position="1"/>
        <end position="23"/>
    </location>
</feature>
<feature type="active site" description="Proton donor" evidence="4">
    <location>
        <position position="216"/>
    </location>
</feature>
<evidence type="ECO:0000313" key="9">
    <source>
        <dbReference type="Proteomes" id="UP000245720"/>
    </source>
</evidence>
<dbReference type="SUPFAM" id="SSF53474">
    <property type="entry name" value="alpha/beta-Hydrolases"/>
    <property type="match status" value="1"/>
</dbReference>
<keyword evidence="2" id="KW-0378">Hydrolase</keyword>
<proteinExistence type="inferred from homology"/>
<dbReference type="InterPro" id="IPR029058">
    <property type="entry name" value="AB_hydrolase_fold"/>
</dbReference>
<evidence type="ECO:0000256" key="1">
    <source>
        <dbReference type="ARBA" id="ARBA00009865"/>
    </source>
</evidence>
<dbReference type="Proteomes" id="UP000245720">
    <property type="component" value="Unassembled WGS sequence"/>
</dbReference>
<dbReference type="GO" id="GO:0000272">
    <property type="term" value="P:polysaccharide catabolic process"/>
    <property type="evidence" value="ECO:0007669"/>
    <property type="project" value="InterPro"/>
</dbReference>
<dbReference type="PROSITE" id="PS51766">
    <property type="entry name" value="DOCKERIN"/>
    <property type="match status" value="1"/>
</dbReference>
<dbReference type="RefSeq" id="WP_109725694.1">
    <property type="nucleotide sequence ID" value="NZ_QGDI01000003.1"/>
</dbReference>
<dbReference type="Pfam" id="PF00756">
    <property type="entry name" value="Esterase"/>
    <property type="match status" value="1"/>
</dbReference>
<dbReference type="InterPro" id="IPR023296">
    <property type="entry name" value="Glyco_hydro_beta-prop_sf"/>
</dbReference>
<dbReference type="Gene3D" id="2.115.10.20">
    <property type="entry name" value="Glycosyl hydrolase domain, family 43"/>
    <property type="match status" value="1"/>
</dbReference>
<sequence length="1071" mass="118731">MKHTKAKRAALSLLLSAALTTGAVVPSLRFDSTAAEQTSTVSNPVIWADVPDEDVIRVGDTYYMVSTTMFFSPGAPIMKSKDLVSWEICNYVYDTLADGDVQSLKNGKHDYSHGQWAASLRYHDGMYYVFFGSYGTGKSYIFKTDDIENGTWTRSEINGMYHDASILFDDDGRNYLVYGGGEIKIKELNSEMTGFKQGGVDKTLFKTNIQGYVSGEGSHIQKIGDYYYIFIIAWPSGSGRTEYCYRSKDLLGTYESKAVLSSGVGSYGSGAAQGGIVDTPDGKWYGMLFQDHGSVGRIPVLVPVTWQNGWPMMGVNGKAPVTFEIDGGFAGTQLAKDDDFSYSENKLKLEWQWNHNPDNSAWSVTEREGWLRLKNKNIASELLRARNTLTMRTEGPACSGVVKLDASNMKVGDYAGLSAFQFNYGNVGVYVADNGEKRIYMANNGGYSNDANVTDSRNSIVEETKLSGNEIYLKADYRFANVTSDGSSSNNIDKVNFYYSYDGSSWTKIGKEIGMTYDLKLFTGYRNAIYSYPTKTTGGYADFDFFDYEREEWNAPNIVEPDPDGYFFHNTFESGTEKWSGRGSASVVSDSKDSYAGGASLLCSGREANWNGAVRSLSAGTFKAGEEYSFSTVVKYDEGPDSQTFYLTLQYDKDDDTIYDKIAIVDFVPKGEWVQLSNTNYKIPEGASNLQFYVETAKDEYDFRVDEAIGAPAGTVIDGPKAVPVILGDVNGDEVIDSFDMTAARKALLAGKFDDARLKKSFDVNKSGTCDVADLILIQQYVLGKISEFPVEEIVTEGPSVRYSMAEYTKLVEEKVVNREPDSSHQEKSGVKYGTVKSGTYYSTTCKRNKPYNILLPANYDENRKYPVLYCMHGYWENQDRMIIKGNGTMYTRQIIGNAVAEGEAEDMIVVFPYIYSSATQADCSAMDDANNAAYDNFINDLTKDLMPYIEKNYSVKTGRDNTAITGFSMGGRESLLIGLQRPDLFGYVGAICPAPGVTGSFSWKSGEEPHLLFITAGSNDKTVYNIPSGYNDSFTKNGVPHIWHYVEGGYHGDNSIHAHLYNFVRTLFKA</sequence>
<comment type="caution">
    <text evidence="8">The sequence shown here is derived from an EMBL/GenBank/DDBJ whole genome shotgun (WGS) entry which is preliminary data.</text>
</comment>
<evidence type="ECO:0000313" key="8">
    <source>
        <dbReference type="EMBL" id="PWJ13898.1"/>
    </source>
</evidence>
<dbReference type="SUPFAM" id="SSF63446">
    <property type="entry name" value="Type I dockerin domain"/>
    <property type="match status" value="1"/>
</dbReference>
<dbReference type="OrthoDB" id="9801455at2"/>
<dbReference type="Pfam" id="PF17851">
    <property type="entry name" value="GH43_C2"/>
    <property type="match status" value="1"/>
</dbReference>
<gene>
    <name evidence="8" type="ORF">IE37_00828</name>
</gene>
<evidence type="ECO:0000256" key="6">
    <source>
        <dbReference type="SAM" id="SignalP"/>
    </source>
</evidence>
<dbReference type="InterPro" id="IPR002105">
    <property type="entry name" value="Dockerin_1_rpt"/>
</dbReference>
<dbReference type="GO" id="GO:0004553">
    <property type="term" value="F:hydrolase activity, hydrolyzing O-glycosyl compounds"/>
    <property type="evidence" value="ECO:0007669"/>
    <property type="project" value="InterPro"/>
</dbReference>
<feature type="chain" id="PRO_5038422356" evidence="6">
    <location>
        <begin position="24"/>
        <end position="1071"/>
    </location>
</feature>
<dbReference type="Pfam" id="PF02018">
    <property type="entry name" value="CBM_4_9"/>
    <property type="match status" value="1"/>
</dbReference>
<keyword evidence="3" id="KW-0326">Glycosidase</keyword>
<evidence type="ECO:0000256" key="5">
    <source>
        <dbReference type="PIRSR" id="PIRSR606710-2"/>
    </source>
</evidence>
<dbReference type="InterPro" id="IPR036439">
    <property type="entry name" value="Dockerin_dom_sf"/>
</dbReference>
<dbReference type="Pfam" id="PF04616">
    <property type="entry name" value="Glyco_hydro_43"/>
    <property type="match status" value="1"/>
</dbReference>
<dbReference type="InterPro" id="IPR000801">
    <property type="entry name" value="Esterase-like"/>
</dbReference>
<evidence type="ECO:0000259" key="7">
    <source>
        <dbReference type="PROSITE" id="PS51766"/>
    </source>
</evidence>
<organism evidence="8 9">
    <name type="scientific">Ruminococcus flavefaciens</name>
    <dbReference type="NCBI Taxonomy" id="1265"/>
    <lineage>
        <taxon>Bacteria</taxon>
        <taxon>Bacillati</taxon>
        <taxon>Bacillota</taxon>
        <taxon>Clostridia</taxon>
        <taxon>Eubacteriales</taxon>
        <taxon>Oscillospiraceae</taxon>
        <taxon>Ruminococcus</taxon>
    </lineage>
</organism>
<dbReference type="SUPFAM" id="SSF75005">
    <property type="entry name" value="Arabinanase/levansucrase/invertase"/>
    <property type="match status" value="1"/>
</dbReference>
<dbReference type="InterPro" id="IPR041542">
    <property type="entry name" value="GH43_C2"/>
</dbReference>
<dbReference type="InterPro" id="IPR003305">
    <property type="entry name" value="CenC_carb-bd"/>
</dbReference>
<feature type="active site" description="Proton acceptor" evidence="4">
    <location>
        <position position="52"/>
    </location>
</feature>
<reference evidence="8 9" key="1">
    <citation type="submission" date="2018-05" db="EMBL/GenBank/DDBJ databases">
        <title>The Hungate 1000. A catalogue of reference genomes from the rumen microbiome.</title>
        <authorList>
            <person name="Kelly W."/>
        </authorList>
    </citation>
    <scope>NUCLEOTIDE SEQUENCE [LARGE SCALE GENOMIC DNA]</scope>
    <source>
        <strain evidence="8 9">SAb67</strain>
    </source>
</reference>
<dbReference type="Pfam" id="PF00404">
    <property type="entry name" value="Dockerin_1"/>
    <property type="match status" value="1"/>
</dbReference>
<dbReference type="SUPFAM" id="SSF49899">
    <property type="entry name" value="Concanavalin A-like lectins/glucanases"/>
    <property type="match status" value="1"/>
</dbReference>
<dbReference type="Gene3D" id="2.60.120.260">
    <property type="entry name" value="Galactose-binding domain-like"/>
    <property type="match status" value="1"/>
</dbReference>